<dbReference type="CDD" id="cd18793">
    <property type="entry name" value="SF2_C_SNF"/>
    <property type="match status" value="1"/>
</dbReference>
<dbReference type="InterPro" id="IPR006935">
    <property type="entry name" value="Helicase/UvrB_N"/>
</dbReference>
<protein>
    <submittedName>
        <fullName evidence="4">RNA polymerase-associated protein RapA</fullName>
        <ecNumber evidence="4">3.6.4.-</ecNumber>
    </submittedName>
</protein>
<dbReference type="InterPro" id="IPR027417">
    <property type="entry name" value="P-loop_NTPase"/>
</dbReference>
<dbReference type="InterPro" id="IPR001650">
    <property type="entry name" value="Helicase_C-like"/>
</dbReference>
<dbReference type="PROSITE" id="PS51194">
    <property type="entry name" value="HELICASE_CTER"/>
    <property type="match status" value="1"/>
</dbReference>
<dbReference type="EC" id="3.6.4.-" evidence="4"/>
<dbReference type="SMART" id="SM00490">
    <property type="entry name" value="HELICc"/>
    <property type="match status" value="1"/>
</dbReference>
<organism evidence="4">
    <name type="scientific">termite gut metagenome</name>
    <dbReference type="NCBI Taxonomy" id="433724"/>
    <lineage>
        <taxon>unclassified sequences</taxon>
        <taxon>metagenomes</taxon>
        <taxon>organismal metagenomes</taxon>
    </lineage>
</organism>
<dbReference type="AlphaFoldDB" id="A0A5J4RZU5"/>
<dbReference type="GO" id="GO:0006281">
    <property type="term" value="P:DNA repair"/>
    <property type="evidence" value="ECO:0007669"/>
    <property type="project" value="TreeGrafter"/>
</dbReference>
<dbReference type="InterPro" id="IPR025202">
    <property type="entry name" value="PLD-like_dom"/>
</dbReference>
<proteinExistence type="predicted"/>
<dbReference type="InterPro" id="IPR049730">
    <property type="entry name" value="SNF2/RAD54-like_C"/>
</dbReference>
<dbReference type="InterPro" id="IPR038718">
    <property type="entry name" value="SNF2-like_sf"/>
</dbReference>
<dbReference type="SMART" id="SM00487">
    <property type="entry name" value="DEXDc"/>
    <property type="match status" value="1"/>
</dbReference>
<feature type="domain" description="Helicase ATP-binding" evidence="2">
    <location>
        <begin position="263"/>
        <end position="423"/>
    </location>
</feature>
<sequence>MLLDNKTQKEDNELYKVFDFIRKYTEDGNLDVVTGFFSVNALALIQDELQQTEKFRFVLGNLMQDEAQENKIIDLLNGNAGIDSSLALSLSAKKAVEFLTQEKVAVKTVQKNFCHAKAYIYHDKDPRKKYHIVGSSNLTDAGLGLRESSNVELNTASTGDNNDWKEVKKWFDNLWKEVALEKIELPDKTKIETKQYIIDLISRLFKEYSPKDLYYKILYELFKDDLLSLSTDADFNKEVKHLSETIVYKTLYPYQQKGVISLIKMLQKYNGAILADAVGLGKTWTALAVMKYFQSKGYSVVLLCPKKLENNWRQYQSGNNSKFEKDEIEYIVRYHSDLQDERLNTAYPDFPLPKIQRKQKILLVIDESHNLRNDKSSRYKFLVEKLLQPERTSRDVKVLQLSATPINNKLLDIRNQFKLMTKGLDNGFMDNKLGIPSLENIFRTAQKDYTEWSKMPNRKISDFIEKLQEDFFLLTDSLIVARTRKLIEGEFGKMNFPQKEQPINEYIAPEDIGDLKTFDDILNALKVNMTAYQPSDYMDKKDVISVLDDARLREGFLVKMMYILLIKRLESSWYSFKITLENILNHHKNALSKVNQFIRTQREDVITDEFDEEYQEDLLDAIDETGMEKEDITLGKKNPVKLSDITNISLFKKHLEADIAKLLALKQNLDIFETGYQEGKVHDPKLERLIAYIQEKQLQNNKKVLIFTVYKDTAKFLYDELKKRKLGNVAYVSGSQSETFDNYSGKKFETILERFAPFTKLYNEKDWSELYEKSGLNEDYLEGDKWNVPFEKWMELIHKYDRQTLKKLENPIDILVATDCLSEGQNLQDCDMIINYDIHWNPVRLIQRMGRIDRLGSPNKTIKGINFWPAKDYEDYLNLKSRVEIRMITMTLVGAELDILTPEIERMIKENPLLSAQTQKMLQQLQLTWDDIEDGEETLGLDNFSLEQFRQELFEFFKKNEEFFKKIPNGVYTGFRFCPNQKWHTMPDSIVAVLGYPKKPDDAKDYVYPEIHLLHQKYDGGNVKTTLLQNRQEILNLLRFHKEEKRFVPKSIDNGDPIELKRLAKALEEWITAQAAPIAVGQIQDLFKGILKPQYISPEQKKVEEKFKADNFDLINWFVISNK</sequence>
<dbReference type="PANTHER" id="PTHR45766">
    <property type="entry name" value="DNA ANNEALING HELICASE AND ENDONUCLEASE ZRANB3 FAMILY MEMBER"/>
    <property type="match status" value="1"/>
</dbReference>
<keyword evidence="1 4" id="KW-0378">Hydrolase</keyword>
<reference evidence="4" key="1">
    <citation type="submission" date="2019-03" db="EMBL/GenBank/DDBJ databases">
        <title>Single cell metagenomics reveals metabolic interactions within the superorganism composed of flagellate Streblomastix strix and complex community of Bacteroidetes bacteria on its surface.</title>
        <authorList>
            <person name="Treitli S.C."/>
            <person name="Kolisko M."/>
            <person name="Husnik F."/>
            <person name="Keeling P."/>
            <person name="Hampl V."/>
        </authorList>
    </citation>
    <scope>NUCLEOTIDE SEQUENCE</scope>
    <source>
        <strain evidence="4">STM</strain>
    </source>
</reference>
<dbReference type="Pfam" id="PF13091">
    <property type="entry name" value="PLDc_2"/>
    <property type="match status" value="1"/>
</dbReference>
<dbReference type="InterPro" id="IPR014001">
    <property type="entry name" value="Helicase_ATP-bd"/>
</dbReference>
<accession>A0A5J4RZU5</accession>
<comment type="caution">
    <text evidence="4">The sequence shown here is derived from an EMBL/GenBank/DDBJ whole genome shotgun (WGS) entry which is preliminary data.</text>
</comment>
<feature type="domain" description="Helicase C-terminal" evidence="3">
    <location>
        <begin position="685"/>
        <end position="905"/>
    </location>
</feature>
<dbReference type="EMBL" id="SNRY01000576">
    <property type="protein sequence ID" value="KAA6338942.1"/>
    <property type="molecule type" value="Genomic_DNA"/>
</dbReference>
<dbReference type="GO" id="GO:0016787">
    <property type="term" value="F:hydrolase activity"/>
    <property type="evidence" value="ECO:0007669"/>
    <property type="project" value="UniProtKB-KW"/>
</dbReference>
<evidence type="ECO:0000259" key="2">
    <source>
        <dbReference type="PROSITE" id="PS51192"/>
    </source>
</evidence>
<dbReference type="GO" id="GO:0031297">
    <property type="term" value="P:replication fork processing"/>
    <property type="evidence" value="ECO:0007669"/>
    <property type="project" value="TreeGrafter"/>
</dbReference>
<dbReference type="Pfam" id="PF04851">
    <property type="entry name" value="ResIII"/>
    <property type="match status" value="1"/>
</dbReference>
<evidence type="ECO:0000313" key="4">
    <source>
        <dbReference type="EMBL" id="KAA6338942.1"/>
    </source>
</evidence>
<dbReference type="Gene3D" id="3.40.50.10810">
    <property type="entry name" value="Tandem AAA-ATPase domain"/>
    <property type="match status" value="1"/>
</dbReference>
<dbReference type="PANTHER" id="PTHR45766:SF6">
    <property type="entry name" value="SWI_SNF-RELATED MATRIX-ASSOCIATED ACTIN-DEPENDENT REGULATOR OF CHROMATIN SUBFAMILY A-LIKE PROTEIN 1"/>
    <property type="match status" value="1"/>
</dbReference>
<gene>
    <name evidence="4" type="ORF">EZS27_013099</name>
</gene>
<dbReference type="SUPFAM" id="SSF52540">
    <property type="entry name" value="P-loop containing nucleoside triphosphate hydrolases"/>
    <property type="match status" value="1"/>
</dbReference>
<dbReference type="Pfam" id="PF00271">
    <property type="entry name" value="Helicase_C"/>
    <property type="match status" value="1"/>
</dbReference>
<evidence type="ECO:0000259" key="3">
    <source>
        <dbReference type="PROSITE" id="PS51194"/>
    </source>
</evidence>
<dbReference type="GO" id="GO:0003677">
    <property type="term" value="F:DNA binding"/>
    <property type="evidence" value="ECO:0007669"/>
    <property type="project" value="InterPro"/>
</dbReference>
<dbReference type="GO" id="GO:0043596">
    <property type="term" value="C:nuclear replication fork"/>
    <property type="evidence" value="ECO:0007669"/>
    <property type="project" value="TreeGrafter"/>
</dbReference>
<name>A0A5J4RZU5_9ZZZZ</name>
<evidence type="ECO:0000256" key="1">
    <source>
        <dbReference type="ARBA" id="ARBA00022801"/>
    </source>
</evidence>
<dbReference type="Gene3D" id="3.30.870.10">
    <property type="entry name" value="Endonuclease Chain A"/>
    <property type="match status" value="1"/>
</dbReference>
<dbReference type="PROSITE" id="PS51192">
    <property type="entry name" value="HELICASE_ATP_BIND_1"/>
    <property type="match status" value="1"/>
</dbReference>
<dbReference type="GO" id="GO:0005524">
    <property type="term" value="F:ATP binding"/>
    <property type="evidence" value="ECO:0007669"/>
    <property type="project" value="InterPro"/>
</dbReference>
<dbReference type="Gene3D" id="3.40.50.300">
    <property type="entry name" value="P-loop containing nucleotide triphosphate hydrolases"/>
    <property type="match status" value="1"/>
</dbReference>